<protein>
    <recommendedName>
        <fullName evidence="1">Transcriptional regulator TetR C-terminal Firmicutes type domain-containing protein</fullName>
    </recommendedName>
</protein>
<dbReference type="Pfam" id="PF14278">
    <property type="entry name" value="TetR_C_8"/>
    <property type="match status" value="1"/>
</dbReference>
<evidence type="ECO:0000259" key="1">
    <source>
        <dbReference type="Pfam" id="PF14278"/>
    </source>
</evidence>
<dbReference type="PATRIC" id="fig|1538.10.peg.1605"/>
<organism evidence="2 3">
    <name type="scientific">Clostridium ljungdahlii</name>
    <dbReference type="NCBI Taxonomy" id="1538"/>
    <lineage>
        <taxon>Bacteria</taxon>
        <taxon>Bacillati</taxon>
        <taxon>Bacillota</taxon>
        <taxon>Clostridia</taxon>
        <taxon>Eubacteriales</taxon>
        <taxon>Clostridiaceae</taxon>
        <taxon>Clostridium</taxon>
    </lineage>
</organism>
<dbReference type="Gene3D" id="1.10.357.10">
    <property type="entry name" value="Tetracycline Repressor, domain 2"/>
    <property type="match status" value="1"/>
</dbReference>
<name>A0A166RGZ1_9CLOT</name>
<accession>A0A166RGZ1</accession>
<comment type="caution">
    <text evidence="2">The sequence shown here is derived from an EMBL/GenBank/DDBJ whole genome shotgun (WGS) entry which is preliminary data.</text>
</comment>
<dbReference type="EMBL" id="LITT01000010">
    <property type="protein sequence ID" value="OAA90791.1"/>
    <property type="molecule type" value="Genomic_DNA"/>
</dbReference>
<feature type="domain" description="Transcriptional regulator TetR C-terminal Firmicutes type" evidence="1">
    <location>
        <begin position="78"/>
        <end position="170"/>
    </location>
</feature>
<evidence type="ECO:0000313" key="3">
    <source>
        <dbReference type="Proteomes" id="UP000077407"/>
    </source>
</evidence>
<dbReference type="OrthoDB" id="9810250at2"/>
<dbReference type="InterPro" id="IPR039532">
    <property type="entry name" value="TetR_C_Firmicutes"/>
</dbReference>
<gene>
    <name evidence="2" type="ORF">WY13_01095</name>
</gene>
<dbReference type="AlphaFoldDB" id="A0A166RGZ1"/>
<dbReference type="RefSeq" id="WP_063554665.1">
    <property type="nucleotide sequence ID" value="NZ_LITT01000010.1"/>
</dbReference>
<dbReference type="SUPFAM" id="SSF46689">
    <property type="entry name" value="Homeodomain-like"/>
    <property type="match status" value="1"/>
</dbReference>
<evidence type="ECO:0000313" key="2">
    <source>
        <dbReference type="EMBL" id="OAA90791.1"/>
    </source>
</evidence>
<dbReference type="Proteomes" id="UP000077407">
    <property type="component" value="Unassembled WGS sequence"/>
</dbReference>
<sequence>MKLVNRYDTKLRIADALEFIMQAKPLSKICVSDIMEKSGLSRQTFYRHFFDIQDLVNWLHTERNQLSIAIFEENEDVLESFNISLKSMLRYKNFYKHIVTLDGPNSFSAFFNNQIVNACKAHIGKDRLNEEILFSIKLYSIGATNLIIEWIQKQMDMSPRELAEYLSRSMPKNLVKFYE</sequence>
<proteinExistence type="predicted"/>
<dbReference type="InterPro" id="IPR009057">
    <property type="entry name" value="Homeodomain-like_sf"/>
</dbReference>
<reference evidence="2 3" key="1">
    <citation type="journal article" date="2015" name="Biotechnol. Bioeng.">
        <title>Genome sequence and phenotypic characterization of Caulobacter segnis.</title>
        <authorList>
            <person name="Patel S."/>
            <person name="Fletcher B."/>
            <person name="Scott D.C."/>
            <person name="Ely B."/>
        </authorList>
    </citation>
    <scope>NUCLEOTIDE SEQUENCE [LARGE SCALE GENOMIC DNA]</scope>
    <source>
        <strain evidence="2 3">ERI-2</strain>
    </source>
</reference>